<feature type="region of interest" description="Disordered" evidence="2">
    <location>
        <begin position="296"/>
        <end position="325"/>
    </location>
</feature>
<dbReference type="Pfam" id="PF22675">
    <property type="entry name" value="KH-I_KHDC4-BBP"/>
    <property type="match status" value="1"/>
</dbReference>
<organism evidence="4 5">
    <name type="scientific">Dillenia turbinata</name>
    <dbReference type="NCBI Taxonomy" id="194707"/>
    <lineage>
        <taxon>Eukaryota</taxon>
        <taxon>Viridiplantae</taxon>
        <taxon>Streptophyta</taxon>
        <taxon>Embryophyta</taxon>
        <taxon>Tracheophyta</taxon>
        <taxon>Spermatophyta</taxon>
        <taxon>Magnoliopsida</taxon>
        <taxon>eudicotyledons</taxon>
        <taxon>Gunneridae</taxon>
        <taxon>Pentapetalae</taxon>
        <taxon>Dilleniales</taxon>
        <taxon>Dilleniaceae</taxon>
        <taxon>Dillenia</taxon>
    </lineage>
</organism>
<evidence type="ECO:0000259" key="3">
    <source>
        <dbReference type="SMART" id="SM00322"/>
    </source>
</evidence>
<dbReference type="Gene3D" id="3.30.1370.10">
    <property type="entry name" value="K Homology domain, type 1"/>
    <property type="match status" value="1"/>
</dbReference>
<dbReference type="InterPro" id="IPR004087">
    <property type="entry name" value="KH_dom"/>
</dbReference>
<feature type="domain" description="K Homology" evidence="3">
    <location>
        <begin position="142"/>
        <end position="269"/>
    </location>
</feature>
<sequence length="325" mass="36463">MDDRIPPGSFFQYPPLSGVHASPHRLPSLSSDRERYIAELLAERQKLGPFLQVLPLCSRLLNQEIIRASGLVPNKSLSDFERFEQESPLRTLGQHPNGRPMDLEGWSAMQTEENGLLQRMGPYQASAMGWHGAVGIPTTPVVRRVVRLDVPVDKYPNYNFVGRLLGPRGNSLKRVEATTHCRVYIRGQGSVKDAAKEKWKADKEQPLHHIDAGLKFVLAIVASLKSPEENLKDKPGYEHLNEPLHVLVEAECPEEIINARIDHAVSILENLLKPVDESLDQYKKQQLRELALLNGTFREESPSMSPSMSPSPFNTTGMKRAKTGR</sequence>
<dbReference type="InterPro" id="IPR045071">
    <property type="entry name" value="BBP-like"/>
</dbReference>
<keyword evidence="1" id="KW-0694">RNA-binding</keyword>
<dbReference type="PANTHER" id="PTHR11208">
    <property type="entry name" value="RNA-BINDING PROTEIN RELATED"/>
    <property type="match status" value="1"/>
</dbReference>
<dbReference type="SUPFAM" id="SSF54791">
    <property type="entry name" value="Eukaryotic type KH-domain (KH-domain type I)"/>
    <property type="match status" value="1"/>
</dbReference>
<evidence type="ECO:0000256" key="2">
    <source>
        <dbReference type="SAM" id="MobiDB-lite"/>
    </source>
</evidence>
<reference evidence="4 5" key="1">
    <citation type="submission" date="2023-12" db="EMBL/GenBank/DDBJ databases">
        <title>A high-quality genome assembly for Dillenia turbinata (Dilleniales).</title>
        <authorList>
            <person name="Chanderbali A."/>
        </authorList>
    </citation>
    <scope>NUCLEOTIDE SEQUENCE [LARGE SCALE GENOMIC DNA]</scope>
    <source>
        <strain evidence="4">LSX21</strain>
        <tissue evidence="4">Leaf</tissue>
    </source>
</reference>
<dbReference type="AlphaFoldDB" id="A0AAN8UU29"/>
<dbReference type="PANTHER" id="PTHR11208:SF109">
    <property type="entry name" value="OS01G0886300 PROTEIN"/>
    <property type="match status" value="1"/>
</dbReference>
<evidence type="ECO:0000313" key="5">
    <source>
        <dbReference type="Proteomes" id="UP001370490"/>
    </source>
</evidence>
<dbReference type="Proteomes" id="UP001370490">
    <property type="component" value="Unassembled WGS sequence"/>
</dbReference>
<dbReference type="InterPro" id="IPR055256">
    <property type="entry name" value="KH_1_KHDC4/BBP-like"/>
</dbReference>
<dbReference type="InterPro" id="IPR032377">
    <property type="entry name" value="STAR_dimer"/>
</dbReference>
<dbReference type="GO" id="GO:0005634">
    <property type="term" value="C:nucleus"/>
    <property type="evidence" value="ECO:0007669"/>
    <property type="project" value="TreeGrafter"/>
</dbReference>
<accession>A0AAN8UU29</accession>
<name>A0AAN8UU29_9MAGN</name>
<dbReference type="EMBL" id="JBAMMX010000024">
    <property type="protein sequence ID" value="KAK6915913.1"/>
    <property type="molecule type" value="Genomic_DNA"/>
</dbReference>
<dbReference type="SMART" id="SM00322">
    <property type="entry name" value="KH"/>
    <property type="match status" value="1"/>
</dbReference>
<dbReference type="GO" id="GO:0003729">
    <property type="term" value="F:mRNA binding"/>
    <property type="evidence" value="ECO:0007669"/>
    <property type="project" value="TreeGrafter"/>
</dbReference>
<dbReference type="GO" id="GO:0048024">
    <property type="term" value="P:regulation of mRNA splicing, via spliceosome"/>
    <property type="evidence" value="ECO:0007669"/>
    <property type="project" value="TreeGrafter"/>
</dbReference>
<evidence type="ECO:0000256" key="1">
    <source>
        <dbReference type="ARBA" id="ARBA00022884"/>
    </source>
</evidence>
<dbReference type="Pfam" id="PF16544">
    <property type="entry name" value="STAR_dimer"/>
    <property type="match status" value="1"/>
</dbReference>
<gene>
    <name evidence="4" type="ORF">RJ641_018774</name>
</gene>
<keyword evidence="5" id="KW-1185">Reference proteome</keyword>
<proteinExistence type="predicted"/>
<evidence type="ECO:0000313" key="4">
    <source>
        <dbReference type="EMBL" id="KAK6915913.1"/>
    </source>
</evidence>
<protein>
    <submittedName>
        <fullName evidence="4">STAR protein, homodimerization region</fullName>
    </submittedName>
</protein>
<feature type="compositionally biased region" description="Low complexity" evidence="2">
    <location>
        <begin position="302"/>
        <end position="312"/>
    </location>
</feature>
<comment type="caution">
    <text evidence="4">The sequence shown here is derived from an EMBL/GenBank/DDBJ whole genome shotgun (WGS) entry which is preliminary data.</text>
</comment>
<dbReference type="InterPro" id="IPR036612">
    <property type="entry name" value="KH_dom_type_1_sf"/>
</dbReference>